<accession>A0A2S9WSH8</accession>
<protein>
    <recommendedName>
        <fullName evidence="2">histidine kinase</fullName>
        <ecNumber evidence="2">2.7.13.3</ecNumber>
    </recommendedName>
</protein>
<feature type="domain" description="Histidine kinase" evidence="4">
    <location>
        <begin position="187"/>
        <end position="402"/>
    </location>
</feature>
<dbReference type="Proteomes" id="UP000239532">
    <property type="component" value="Unassembled WGS sequence"/>
</dbReference>
<sequence>MKTAPRPSNEKLRQQALEKYQILDSLPEDSYDDITRIIASICDTPIALISLLDNDRNFFKSKHGVELSEAPRDLSFCSHTIISDDDIMVVNDAREDERFIGNPSIEEENTVFYAGVPLIDKEGFKLGTLCVFDGKPRELNKTQMDSLKSMAKHVTLLFEERLKNFELERIQEELKVKNQELKDFAGIVTHDLKTPLSHISMISQLLAADNKDKFSKDSMEYLKLLEEAGFNLSRYIDGMLHFYQSDELVSDELDDFNFKELVEDIIAMTGKDPSVKISYSPAEPTIIKSSKAALHQILLNLVNNSIKYGDKKTTRVSLDLFDHEDYYSISVSDNGRGIPEDKIDHVFNLFYTADNEDRHGNKGTGIGLATAKRLLNHLDGTFDIQSEVGKGTNITIFLPKFHNLNS</sequence>
<dbReference type="PANTHER" id="PTHR43102">
    <property type="entry name" value="SLR1143 PROTEIN"/>
    <property type="match status" value="1"/>
</dbReference>
<dbReference type="AlphaFoldDB" id="A0A2S9WSH8"/>
<dbReference type="SUPFAM" id="SSF47384">
    <property type="entry name" value="Homodimeric domain of signal transducing histidine kinase"/>
    <property type="match status" value="1"/>
</dbReference>
<dbReference type="InterPro" id="IPR036890">
    <property type="entry name" value="HATPase_C_sf"/>
</dbReference>
<evidence type="ECO:0000259" key="4">
    <source>
        <dbReference type="PROSITE" id="PS50109"/>
    </source>
</evidence>
<dbReference type="SUPFAM" id="SSF55781">
    <property type="entry name" value="GAF domain-like"/>
    <property type="match status" value="1"/>
</dbReference>
<keyword evidence="3" id="KW-0597">Phosphoprotein</keyword>
<comment type="caution">
    <text evidence="5">The sequence shown here is derived from an EMBL/GenBank/DDBJ whole genome shotgun (WGS) entry which is preliminary data.</text>
</comment>
<evidence type="ECO:0000313" key="6">
    <source>
        <dbReference type="Proteomes" id="UP000239532"/>
    </source>
</evidence>
<dbReference type="OrthoDB" id="9811889at2"/>
<dbReference type="InterPro" id="IPR003661">
    <property type="entry name" value="HisK_dim/P_dom"/>
</dbReference>
<organism evidence="5 6">
    <name type="scientific">Nonlabens agnitus</name>
    <dbReference type="NCBI Taxonomy" id="870484"/>
    <lineage>
        <taxon>Bacteria</taxon>
        <taxon>Pseudomonadati</taxon>
        <taxon>Bacteroidota</taxon>
        <taxon>Flavobacteriia</taxon>
        <taxon>Flavobacteriales</taxon>
        <taxon>Flavobacteriaceae</taxon>
        <taxon>Nonlabens</taxon>
    </lineage>
</organism>
<dbReference type="PANTHER" id="PTHR43102:SF2">
    <property type="entry name" value="GAF DOMAIN-CONTAINING PROTEIN"/>
    <property type="match status" value="1"/>
</dbReference>
<dbReference type="EMBL" id="MQUC01000003">
    <property type="protein sequence ID" value="PRP66438.1"/>
    <property type="molecule type" value="Genomic_DNA"/>
</dbReference>
<dbReference type="InterPro" id="IPR036097">
    <property type="entry name" value="HisK_dim/P_sf"/>
</dbReference>
<dbReference type="Gene3D" id="1.10.287.130">
    <property type="match status" value="1"/>
</dbReference>
<proteinExistence type="predicted"/>
<dbReference type="InterPro" id="IPR003018">
    <property type="entry name" value="GAF"/>
</dbReference>
<comment type="catalytic activity">
    <reaction evidence="1">
        <text>ATP + protein L-histidine = ADP + protein N-phospho-L-histidine.</text>
        <dbReference type="EC" id="2.7.13.3"/>
    </reaction>
</comment>
<reference evidence="5 6" key="1">
    <citation type="submission" date="2016-11" db="EMBL/GenBank/DDBJ databases">
        <title>Trade-off between light-utilization and light-protection in marine flavobacteria.</title>
        <authorList>
            <person name="Kumagai Y."/>
        </authorList>
    </citation>
    <scope>NUCLEOTIDE SEQUENCE [LARGE SCALE GENOMIC DNA]</scope>
    <source>
        <strain evidence="5 6">JCM 17109</strain>
    </source>
</reference>
<dbReference type="GO" id="GO:0000155">
    <property type="term" value="F:phosphorelay sensor kinase activity"/>
    <property type="evidence" value="ECO:0007669"/>
    <property type="project" value="InterPro"/>
</dbReference>
<dbReference type="Gene3D" id="3.30.565.10">
    <property type="entry name" value="Histidine kinase-like ATPase, C-terminal domain"/>
    <property type="match status" value="1"/>
</dbReference>
<dbReference type="InterPro" id="IPR005467">
    <property type="entry name" value="His_kinase_dom"/>
</dbReference>
<dbReference type="RefSeq" id="WP_105982273.1">
    <property type="nucleotide sequence ID" value="NZ_MQUC01000003.1"/>
</dbReference>
<keyword evidence="6" id="KW-1185">Reference proteome</keyword>
<dbReference type="Gene3D" id="3.30.450.40">
    <property type="match status" value="1"/>
</dbReference>
<dbReference type="InterPro" id="IPR029016">
    <property type="entry name" value="GAF-like_dom_sf"/>
</dbReference>
<dbReference type="InterPro" id="IPR004358">
    <property type="entry name" value="Sig_transdc_His_kin-like_C"/>
</dbReference>
<dbReference type="Pfam" id="PF01590">
    <property type="entry name" value="GAF"/>
    <property type="match status" value="1"/>
</dbReference>
<evidence type="ECO:0000256" key="3">
    <source>
        <dbReference type="ARBA" id="ARBA00022553"/>
    </source>
</evidence>
<dbReference type="Pfam" id="PF02518">
    <property type="entry name" value="HATPase_c"/>
    <property type="match status" value="1"/>
</dbReference>
<evidence type="ECO:0000256" key="2">
    <source>
        <dbReference type="ARBA" id="ARBA00012438"/>
    </source>
</evidence>
<dbReference type="PROSITE" id="PS50109">
    <property type="entry name" value="HIS_KIN"/>
    <property type="match status" value="1"/>
</dbReference>
<dbReference type="CDD" id="cd00075">
    <property type="entry name" value="HATPase"/>
    <property type="match status" value="1"/>
</dbReference>
<dbReference type="CDD" id="cd00082">
    <property type="entry name" value="HisKA"/>
    <property type="match status" value="1"/>
</dbReference>
<dbReference type="PRINTS" id="PR00344">
    <property type="entry name" value="BCTRLSENSOR"/>
</dbReference>
<dbReference type="EC" id="2.7.13.3" evidence="2"/>
<dbReference type="SMART" id="SM00387">
    <property type="entry name" value="HATPase_c"/>
    <property type="match status" value="1"/>
</dbReference>
<evidence type="ECO:0000256" key="1">
    <source>
        <dbReference type="ARBA" id="ARBA00000085"/>
    </source>
</evidence>
<evidence type="ECO:0000313" key="5">
    <source>
        <dbReference type="EMBL" id="PRP66438.1"/>
    </source>
</evidence>
<dbReference type="SUPFAM" id="SSF55874">
    <property type="entry name" value="ATPase domain of HSP90 chaperone/DNA topoisomerase II/histidine kinase"/>
    <property type="match status" value="1"/>
</dbReference>
<dbReference type="InterPro" id="IPR003594">
    <property type="entry name" value="HATPase_dom"/>
</dbReference>
<dbReference type="Pfam" id="PF00512">
    <property type="entry name" value="HisKA"/>
    <property type="match status" value="1"/>
</dbReference>
<name>A0A2S9WSH8_9FLAO</name>
<dbReference type="SMART" id="SM00388">
    <property type="entry name" value="HisKA"/>
    <property type="match status" value="1"/>
</dbReference>
<gene>
    <name evidence="5" type="ORF">BST86_04695</name>
</gene>